<proteinExistence type="predicted"/>
<sequence length="80" mass="9067">MPPFMPVKARKRLKSNEVDTPDLDLMENLWVILVWRIKDLKSAISKSWSEVDKGVVNHLVSSVAEPIFQVINKSGSCTEN</sequence>
<evidence type="ECO:0000313" key="1">
    <source>
        <dbReference type="Proteomes" id="UP000095283"/>
    </source>
</evidence>
<dbReference type="Gene3D" id="3.30.420.10">
    <property type="entry name" value="Ribonuclease H-like superfamily/Ribonuclease H"/>
    <property type="match status" value="1"/>
</dbReference>
<evidence type="ECO:0000313" key="2">
    <source>
        <dbReference type="WBParaSite" id="Hba_17422"/>
    </source>
</evidence>
<dbReference type="InterPro" id="IPR036397">
    <property type="entry name" value="RNaseH_sf"/>
</dbReference>
<name>A0A1I7XIS7_HETBA</name>
<reference evidence="2" key="1">
    <citation type="submission" date="2016-11" db="UniProtKB">
        <authorList>
            <consortium name="WormBaseParasite"/>
        </authorList>
    </citation>
    <scope>IDENTIFICATION</scope>
</reference>
<dbReference type="GO" id="GO:0003676">
    <property type="term" value="F:nucleic acid binding"/>
    <property type="evidence" value="ECO:0007669"/>
    <property type="project" value="InterPro"/>
</dbReference>
<accession>A0A1I7XIS7</accession>
<organism evidence="1 2">
    <name type="scientific">Heterorhabditis bacteriophora</name>
    <name type="common">Entomopathogenic nematode worm</name>
    <dbReference type="NCBI Taxonomy" id="37862"/>
    <lineage>
        <taxon>Eukaryota</taxon>
        <taxon>Metazoa</taxon>
        <taxon>Ecdysozoa</taxon>
        <taxon>Nematoda</taxon>
        <taxon>Chromadorea</taxon>
        <taxon>Rhabditida</taxon>
        <taxon>Rhabditina</taxon>
        <taxon>Rhabditomorpha</taxon>
        <taxon>Strongyloidea</taxon>
        <taxon>Heterorhabditidae</taxon>
        <taxon>Heterorhabditis</taxon>
    </lineage>
</organism>
<dbReference type="Proteomes" id="UP000095283">
    <property type="component" value="Unplaced"/>
</dbReference>
<dbReference type="WBParaSite" id="Hba_17422">
    <property type="protein sequence ID" value="Hba_17422"/>
    <property type="gene ID" value="Hba_17422"/>
</dbReference>
<keyword evidence="1" id="KW-1185">Reference proteome</keyword>
<protein>
    <submittedName>
        <fullName evidence="2">DDE-1 domain-containing protein</fullName>
    </submittedName>
</protein>
<dbReference type="AlphaFoldDB" id="A0A1I7XIS7"/>